<protein>
    <submittedName>
        <fullName evidence="1">Uncharacterized protein</fullName>
    </submittedName>
</protein>
<accession>A0A1Y5FBF7</accession>
<dbReference type="Gene3D" id="3.40.50.2000">
    <property type="entry name" value="Glycogen Phosphorylase B"/>
    <property type="match status" value="1"/>
</dbReference>
<dbReference type="GO" id="GO:0008713">
    <property type="term" value="F:ADP-heptose-lipopolysaccharide heptosyltransferase activity"/>
    <property type="evidence" value="ECO:0007669"/>
    <property type="project" value="TreeGrafter"/>
</dbReference>
<dbReference type="AlphaFoldDB" id="A0A1Y5FBF7"/>
<dbReference type="GO" id="GO:0009244">
    <property type="term" value="P:lipopolysaccharide core region biosynthetic process"/>
    <property type="evidence" value="ECO:0007669"/>
    <property type="project" value="TreeGrafter"/>
</dbReference>
<comment type="caution">
    <text evidence="1">The sequence shown here is derived from an EMBL/GenBank/DDBJ whole genome shotgun (WGS) entry which is preliminary data.</text>
</comment>
<evidence type="ECO:0000313" key="1">
    <source>
        <dbReference type="EMBL" id="OUR98941.1"/>
    </source>
</evidence>
<organism evidence="1 2">
    <name type="scientific">Halobacteriovorax marinus</name>
    <dbReference type="NCBI Taxonomy" id="97084"/>
    <lineage>
        <taxon>Bacteria</taxon>
        <taxon>Pseudomonadati</taxon>
        <taxon>Bdellovibrionota</taxon>
        <taxon>Bacteriovoracia</taxon>
        <taxon>Bacteriovoracales</taxon>
        <taxon>Halobacteriovoraceae</taxon>
        <taxon>Halobacteriovorax</taxon>
    </lineage>
</organism>
<dbReference type="Proteomes" id="UP000196531">
    <property type="component" value="Unassembled WGS sequence"/>
</dbReference>
<gene>
    <name evidence="1" type="ORF">A9Q84_05885</name>
</gene>
<dbReference type="PANTHER" id="PTHR30160">
    <property type="entry name" value="TETRAACYLDISACCHARIDE 4'-KINASE-RELATED"/>
    <property type="match status" value="1"/>
</dbReference>
<reference evidence="2" key="1">
    <citation type="journal article" date="2017" name="Proc. Natl. Acad. Sci. U.S.A.">
        <title>Simulation of Deepwater Horizon oil plume reveals substrate specialization within a complex community of hydrocarbon-degraders.</title>
        <authorList>
            <person name="Hu P."/>
            <person name="Dubinsky E.A."/>
            <person name="Probst A.J."/>
            <person name="Wang J."/>
            <person name="Sieber C.M.K."/>
            <person name="Tom L.M."/>
            <person name="Gardinali P."/>
            <person name="Banfield J.F."/>
            <person name="Atlas R.M."/>
            <person name="Andersen G.L."/>
        </authorList>
    </citation>
    <scope>NUCLEOTIDE SEQUENCE [LARGE SCALE GENOMIC DNA]</scope>
</reference>
<dbReference type="InterPro" id="IPR051199">
    <property type="entry name" value="LPS_LOS_Heptosyltrfase"/>
</dbReference>
<dbReference type="EMBL" id="MAAO01000004">
    <property type="protein sequence ID" value="OUR98941.1"/>
    <property type="molecule type" value="Genomic_DNA"/>
</dbReference>
<name>A0A1Y5FBF7_9BACT</name>
<dbReference type="SUPFAM" id="SSF53756">
    <property type="entry name" value="UDP-Glycosyltransferase/glycogen phosphorylase"/>
    <property type="match status" value="1"/>
</dbReference>
<dbReference type="GO" id="GO:0005829">
    <property type="term" value="C:cytosol"/>
    <property type="evidence" value="ECO:0007669"/>
    <property type="project" value="TreeGrafter"/>
</dbReference>
<sequence length="321" mass="37755">MEKFLIQSPREKENILLTFPFFIQLKEKFPDAQINVIVNKGLEEHFELLPFKVNIYPLPERLDSLTGIHKFAVNVTDVFNIDYFFDLARDPKGAFTGMSFRSKIRVGEDKGLKKFLYTKKIEYSEIEVPFDELTVKYLNSILETDLPDFFYSAPEIEKLDDNVVKLFDEGDSSFFLLKNNDLSFEVWKELLLLMESGRVVIWDMKNLDQWREFKADPKLKVELIIQGEVAGLSFLRELLPKCTYVLTDDDFLAHVSYFYQKRSFLFSPSDLKRVNSKFFSNVEDMIHMEDGDVVEIYKFGEKKDIKVMDEVLDFIHDVMKL</sequence>
<proteinExistence type="predicted"/>
<evidence type="ECO:0000313" key="2">
    <source>
        <dbReference type="Proteomes" id="UP000196531"/>
    </source>
</evidence>